<dbReference type="EMBL" id="DQVE01000059">
    <property type="protein sequence ID" value="HIP98889.1"/>
    <property type="molecule type" value="Genomic_DNA"/>
</dbReference>
<organism evidence="2 3">
    <name type="scientific">Aquifex aeolicus</name>
    <dbReference type="NCBI Taxonomy" id="63363"/>
    <lineage>
        <taxon>Bacteria</taxon>
        <taxon>Pseudomonadati</taxon>
        <taxon>Aquificota</taxon>
        <taxon>Aquificia</taxon>
        <taxon>Aquificales</taxon>
        <taxon>Aquificaceae</taxon>
        <taxon>Aquifex</taxon>
    </lineage>
</organism>
<feature type="domain" description="CoA-binding" evidence="1">
    <location>
        <begin position="14"/>
        <end position="109"/>
    </location>
</feature>
<dbReference type="Pfam" id="PF13380">
    <property type="entry name" value="CoA_binding_2"/>
    <property type="match status" value="1"/>
</dbReference>
<proteinExistence type="predicted"/>
<evidence type="ECO:0000259" key="1">
    <source>
        <dbReference type="SMART" id="SM00881"/>
    </source>
</evidence>
<evidence type="ECO:0000313" key="3">
    <source>
        <dbReference type="Proteomes" id="UP000606463"/>
    </source>
</evidence>
<dbReference type="SMART" id="SM00881">
    <property type="entry name" value="CoA_binding"/>
    <property type="match status" value="1"/>
</dbReference>
<reference evidence="2" key="1">
    <citation type="journal article" date="2020" name="ISME J.">
        <title>Gammaproteobacteria mediating utilization of methyl-, sulfur- and petroleum organic compounds in deep ocean hydrothermal plumes.</title>
        <authorList>
            <person name="Zhou Z."/>
            <person name="Liu Y."/>
            <person name="Pan J."/>
            <person name="Cron B.R."/>
            <person name="Toner B.M."/>
            <person name="Anantharaman K."/>
            <person name="Breier J.A."/>
            <person name="Dick G.J."/>
            <person name="Li M."/>
        </authorList>
    </citation>
    <scope>NUCLEOTIDE SEQUENCE</scope>
    <source>
        <strain evidence="2">SZUA-1501</strain>
    </source>
</reference>
<dbReference type="PANTHER" id="PTHR33303">
    <property type="entry name" value="CYTOPLASMIC PROTEIN-RELATED"/>
    <property type="match status" value="1"/>
</dbReference>
<comment type="caution">
    <text evidence="2">The sequence shown here is derived from an EMBL/GenBank/DDBJ whole genome shotgun (WGS) entry which is preliminary data.</text>
</comment>
<evidence type="ECO:0000313" key="2">
    <source>
        <dbReference type="EMBL" id="HIP98889.1"/>
    </source>
</evidence>
<accession>A0A9D1CFT0</accession>
<protein>
    <submittedName>
        <fullName evidence="2">CoA-binding protein</fullName>
    </submittedName>
</protein>
<sequence length="137" mass="15472">MAVIEDLQTIREILKDSRTVAVVGISPKPERASHYVSQWVLERGLHKVYFVNPVYAGRKILGREVLPSLRDIPEGVDIVDVFRKPSALEEIVVEAINIGAKYVWLQPGTENEEVIEKYKDKIDFIKTACLGVVLKTI</sequence>
<gene>
    <name evidence="2" type="ORF">EYH37_05990</name>
</gene>
<dbReference type="PANTHER" id="PTHR33303:SF2">
    <property type="entry name" value="COA-BINDING DOMAIN-CONTAINING PROTEIN"/>
    <property type="match status" value="1"/>
</dbReference>
<dbReference type="SUPFAM" id="SSF51735">
    <property type="entry name" value="NAD(P)-binding Rossmann-fold domains"/>
    <property type="match status" value="1"/>
</dbReference>
<name>A0A9D1CFT0_AQUAO</name>
<dbReference type="InterPro" id="IPR003781">
    <property type="entry name" value="CoA-bd"/>
</dbReference>
<dbReference type="AlphaFoldDB" id="A0A9D1CFT0"/>
<dbReference type="Proteomes" id="UP000606463">
    <property type="component" value="Unassembled WGS sequence"/>
</dbReference>
<dbReference type="InterPro" id="IPR036291">
    <property type="entry name" value="NAD(P)-bd_dom_sf"/>
</dbReference>
<dbReference type="Gene3D" id="3.40.50.720">
    <property type="entry name" value="NAD(P)-binding Rossmann-like Domain"/>
    <property type="match status" value="1"/>
</dbReference>